<comment type="caution">
    <text evidence="2">The sequence shown here is derived from an EMBL/GenBank/DDBJ whole genome shotgun (WGS) entry which is preliminary data.</text>
</comment>
<keyword evidence="1" id="KW-0732">Signal</keyword>
<feature type="chain" id="PRO_5043665237" evidence="1">
    <location>
        <begin position="29"/>
        <end position="127"/>
    </location>
</feature>
<gene>
    <name evidence="2" type="ORF">OTU49_009138</name>
</gene>
<dbReference type="AlphaFoldDB" id="A0AAW0WAG9"/>
<name>A0AAW0WAG9_CHEQU</name>
<dbReference type="Proteomes" id="UP001445076">
    <property type="component" value="Unassembled WGS sequence"/>
</dbReference>
<keyword evidence="3" id="KW-1185">Reference proteome</keyword>
<proteinExistence type="predicted"/>
<evidence type="ECO:0000313" key="2">
    <source>
        <dbReference type="EMBL" id="KAK8728145.1"/>
    </source>
</evidence>
<accession>A0AAW0WAG9</accession>
<evidence type="ECO:0000256" key="1">
    <source>
        <dbReference type="SAM" id="SignalP"/>
    </source>
</evidence>
<dbReference type="EMBL" id="JARKIK010000072">
    <property type="protein sequence ID" value="KAK8728145.1"/>
    <property type="molecule type" value="Genomic_DNA"/>
</dbReference>
<organism evidence="2 3">
    <name type="scientific">Cherax quadricarinatus</name>
    <name type="common">Australian red claw crayfish</name>
    <dbReference type="NCBI Taxonomy" id="27406"/>
    <lineage>
        <taxon>Eukaryota</taxon>
        <taxon>Metazoa</taxon>
        <taxon>Ecdysozoa</taxon>
        <taxon>Arthropoda</taxon>
        <taxon>Crustacea</taxon>
        <taxon>Multicrustacea</taxon>
        <taxon>Malacostraca</taxon>
        <taxon>Eumalacostraca</taxon>
        <taxon>Eucarida</taxon>
        <taxon>Decapoda</taxon>
        <taxon>Pleocyemata</taxon>
        <taxon>Astacidea</taxon>
        <taxon>Parastacoidea</taxon>
        <taxon>Parastacidae</taxon>
        <taxon>Cherax</taxon>
    </lineage>
</organism>
<reference evidence="2 3" key="1">
    <citation type="journal article" date="2024" name="BMC Genomics">
        <title>Genome assembly of redclaw crayfish (Cherax quadricarinatus) provides insights into its immune adaptation and hypoxia tolerance.</title>
        <authorList>
            <person name="Liu Z."/>
            <person name="Zheng J."/>
            <person name="Li H."/>
            <person name="Fang K."/>
            <person name="Wang S."/>
            <person name="He J."/>
            <person name="Zhou D."/>
            <person name="Weng S."/>
            <person name="Chi M."/>
            <person name="Gu Z."/>
            <person name="He J."/>
            <person name="Li F."/>
            <person name="Wang M."/>
        </authorList>
    </citation>
    <scope>NUCLEOTIDE SEQUENCE [LARGE SCALE GENOMIC DNA]</scope>
    <source>
        <strain evidence="2">ZL_2023a</strain>
    </source>
</reference>
<evidence type="ECO:0000313" key="3">
    <source>
        <dbReference type="Proteomes" id="UP001445076"/>
    </source>
</evidence>
<feature type="non-terminal residue" evidence="2">
    <location>
        <position position="127"/>
    </location>
</feature>
<sequence>MSAWRLPLPPWPYLAGILAALLLGPAAAQQPAPGVAPSGGRRALVTVAVPIQDRHGKYTEQEVTVWGAFSPLAAAAPAEGKFIQMHPLSLCERQRADGFDYEFGWVGFLKPDRVPGLPKTCSSVYEM</sequence>
<protein>
    <submittedName>
        <fullName evidence="2">Uncharacterized protein</fullName>
    </submittedName>
</protein>
<dbReference type="Gene3D" id="3.50.30.30">
    <property type="match status" value="1"/>
</dbReference>
<feature type="signal peptide" evidence="1">
    <location>
        <begin position="1"/>
        <end position="28"/>
    </location>
</feature>